<evidence type="ECO:0000256" key="4">
    <source>
        <dbReference type="ARBA" id="ARBA00022692"/>
    </source>
</evidence>
<dbReference type="InterPro" id="IPR036259">
    <property type="entry name" value="MFS_trans_sf"/>
</dbReference>
<keyword evidence="4 7" id="KW-0812">Transmembrane</keyword>
<feature type="transmembrane region" description="Helical" evidence="7">
    <location>
        <begin position="262"/>
        <end position="281"/>
    </location>
</feature>
<keyword evidence="10" id="KW-1185">Reference proteome</keyword>
<evidence type="ECO:0000259" key="8">
    <source>
        <dbReference type="PROSITE" id="PS50850"/>
    </source>
</evidence>
<feature type="transmembrane region" description="Helical" evidence="7">
    <location>
        <begin position="47"/>
        <end position="67"/>
    </location>
</feature>
<evidence type="ECO:0000256" key="7">
    <source>
        <dbReference type="SAM" id="Phobius"/>
    </source>
</evidence>
<evidence type="ECO:0000256" key="2">
    <source>
        <dbReference type="ARBA" id="ARBA00022448"/>
    </source>
</evidence>
<keyword evidence="3" id="KW-1003">Cell membrane</keyword>
<evidence type="ECO:0000256" key="3">
    <source>
        <dbReference type="ARBA" id="ARBA00022475"/>
    </source>
</evidence>
<dbReference type="OrthoDB" id="9775268at2"/>
<dbReference type="Pfam" id="PF07690">
    <property type="entry name" value="MFS_1"/>
    <property type="match status" value="1"/>
</dbReference>
<reference evidence="10" key="1">
    <citation type="submission" date="2015-05" db="EMBL/GenBank/DDBJ databases">
        <authorList>
            <person name="Urmite Genomes"/>
        </authorList>
    </citation>
    <scope>NUCLEOTIDE SEQUENCE [LARGE SCALE GENOMIC DNA]</scope>
    <source>
        <strain evidence="10">LF1</strain>
    </source>
</reference>
<protein>
    <submittedName>
        <fullName evidence="9">Major facilitator superfamily macrolide:cation symporter</fullName>
    </submittedName>
</protein>
<dbReference type="GO" id="GO:0005886">
    <property type="term" value="C:plasma membrane"/>
    <property type="evidence" value="ECO:0007669"/>
    <property type="project" value="UniProtKB-SubCell"/>
</dbReference>
<organism evidence="9 10">
    <name type="scientific">Neobacillus massiliamazoniensis</name>
    <dbReference type="NCBI Taxonomy" id="1499688"/>
    <lineage>
        <taxon>Bacteria</taxon>
        <taxon>Bacillati</taxon>
        <taxon>Bacillota</taxon>
        <taxon>Bacilli</taxon>
        <taxon>Bacillales</taxon>
        <taxon>Bacillaceae</taxon>
        <taxon>Neobacillus</taxon>
    </lineage>
</organism>
<dbReference type="InterPro" id="IPR011701">
    <property type="entry name" value="MFS"/>
</dbReference>
<dbReference type="GO" id="GO:0022857">
    <property type="term" value="F:transmembrane transporter activity"/>
    <property type="evidence" value="ECO:0007669"/>
    <property type="project" value="InterPro"/>
</dbReference>
<gene>
    <name evidence="9" type="primary">ykuC</name>
    <name evidence="9" type="ORF">BN000_00636</name>
</gene>
<keyword evidence="6 7" id="KW-0472">Membrane</keyword>
<dbReference type="PANTHER" id="PTHR43266:SF8">
    <property type="entry name" value="MACROLIDE-EFFLUX PROTEIN"/>
    <property type="match status" value="1"/>
</dbReference>
<accession>A0A0U1NSP6</accession>
<dbReference type="CDD" id="cd06173">
    <property type="entry name" value="MFS_MefA_like"/>
    <property type="match status" value="1"/>
</dbReference>
<proteinExistence type="predicted"/>
<dbReference type="RefSeq" id="WP_090630722.1">
    <property type="nucleotide sequence ID" value="NZ_CVRB01000001.1"/>
</dbReference>
<feature type="transmembrane region" description="Helical" evidence="7">
    <location>
        <begin position="88"/>
        <end position="108"/>
    </location>
</feature>
<dbReference type="PANTHER" id="PTHR43266">
    <property type="entry name" value="MACROLIDE-EFFLUX PROTEIN"/>
    <property type="match status" value="1"/>
</dbReference>
<dbReference type="EMBL" id="CVRB01000001">
    <property type="protein sequence ID" value="CRK80748.1"/>
    <property type="molecule type" value="Genomic_DNA"/>
</dbReference>
<evidence type="ECO:0000256" key="5">
    <source>
        <dbReference type="ARBA" id="ARBA00022989"/>
    </source>
</evidence>
<dbReference type="STRING" id="1499688.BN000_00636"/>
<dbReference type="InterPro" id="IPR020846">
    <property type="entry name" value="MFS_dom"/>
</dbReference>
<evidence type="ECO:0000313" key="10">
    <source>
        <dbReference type="Proteomes" id="UP000199087"/>
    </source>
</evidence>
<comment type="subcellular location">
    <subcellularLocation>
        <location evidence="1">Cell membrane</location>
        <topology evidence="1">Multi-pass membrane protein</topology>
    </subcellularLocation>
</comment>
<sequence length="420" mass="46207">MAIFKNPLFTKIFLASFASQLGSTLGNVAFAFYLLDHFSKQPFLATVAELMYSLPILFVFFIVGVAADRLDRKKIAVNSDWIRAGLTVLLLAAIYFNLLWLVFVLLFVRSAVSKFFAPAEMSIIQGILDKEQYMQASGLNQTVMGLFMLFGMGLGALSYHYIGIIGTIMIDGVSFIVSAFLIRSCVLPAEVRLPNGKTNIRNINISTVLADFKEGLKYILDNKLLKSIVSGFLVFGFINGAFAVIPLFTMKYKLTPGHYEQFVSLFSIFLGIGFVVGSGIGSKLVHNFKAYRVMIGGIFLSGAFTFVLGTLENVWIYLSLTFIMGIILAPVNVALSGWMTELVDPKLMGRVSGWVDPLMMLAHSVSLGIIAVIFPTYVNVDAIYFVIGFLLLAVGGYYLFVLPKLVKKHVKTAGNNALSQ</sequence>
<evidence type="ECO:0000256" key="1">
    <source>
        <dbReference type="ARBA" id="ARBA00004651"/>
    </source>
</evidence>
<feature type="transmembrane region" description="Helical" evidence="7">
    <location>
        <begin position="12"/>
        <end position="35"/>
    </location>
</feature>
<feature type="transmembrane region" description="Helical" evidence="7">
    <location>
        <begin position="358"/>
        <end position="377"/>
    </location>
</feature>
<feature type="transmembrane region" description="Helical" evidence="7">
    <location>
        <begin position="290"/>
        <end position="308"/>
    </location>
</feature>
<feature type="transmembrane region" description="Helical" evidence="7">
    <location>
        <begin position="383"/>
        <end position="402"/>
    </location>
</feature>
<dbReference type="Gene3D" id="1.20.1250.20">
    <property type="entry name" value="MFS general substrate transporter like domains"/>
    <property type="match status" value="1"/>
</dbReference>
<dbReference type="PROSITE" id="PS50850">
    <property type="entry name" value="MFS"/>
    <property type="match status" value="1"/>
</dbReference>
<feature type="transmembrane region" description="Helical" evidence="7">
    <location>
        <begin position="227"/>
        <end position="250"/>
    </location>
</feature>
<dbReference type="Proteomes" id="UP000199087">
    <property type="component" value="Unassembled WGS sequence"/>
</dbReference>
<keyword evidence="2" id="KW-0813">Transport</keyword>
<keyword evidence="5 7" id="KW-1133">Transmembrane helix</keyword>
<feature type="transmembrane region" description="Helical" evidence="7">
    <location>
        <begin position="314"/>
        <end position="338"/>
    </location>
</feature>
<evidence type="ECO:0000256" key="6">
    <source>
        <dbReference type="ARBA" id="ARBA00023136"/>
    </source>
</evidence>
<dbReference type="SUPFAM" id="SSF103473">
    <property type="entry name" value="MFS general substrate transporter"/>
    <property type="match status" value="1"/>
</dbReference>
<feature type="domain" description="Major facilitator superfamily (MFS) profile" evidence="8">
    <location>
        <begin position="1"/>
        <end position="406"/>
    </location>
</feature>
<name>A0A0U1NSP6_9BACI</name>
<dbReference type="AlphaFoldDB" id="A0A0U1NSP6"/>
<evidence type="ECO:0000313" key="9">
    <source>
        <dbReference type="EMBL" id="CRK80748.1"/>
    </source>
</evidence>